<dbReference type="InterPro" id="IPR036388">
    <property type="entry name" value="WH-like_DNA-bd_sf"/>
</dbReference>
<dbReference type="Gene3D" id="1.10.10.10">
    <property type="entry name" value="Winged helix-like DNA-binding domain superfamily/Winged helix DNA-binding domain"/>
    <property type="match status" value="1"/>
</dbReference>
<dbReference type="InterPro" id="IPR014284">
    <property type="entry name" value="RNA_pol_sigma-70_dom"/>
</dbReference>
<comment type="similarity">
    <text evidence="1">Belongs to the sigma-70 factor family. ECF subfamily.</text>
</comment>
<dbReference type="Proteomes" id="UP000266441">
    <property type="component" value="Unassembled WGS sequence"/>
</dbReference>
<dbReference type="AlphaFoldDB" id="A0A399CXK9"/>
<dbReference type="SUPFAM" id="SSF88659">
    <property type="entry name" value="Sigma3 and sigma4 domains of RNA polymerase sigma factors"/>
    <property type="match status" value="1"/>
</dbReference>
<protein>
    <submittedName>
        <fullName evidence="6">Sigma-70 family RNA polymerase sigma factor</fullName>
    </submittedName>
</protein>
<reference evidence="6 7" key="1">
    <citation type="journal article" date="2015" name="Int. J. Syst. Evol. Microbiol.">
        <title>Mariniphaga sediminis sp. nov., isolated from coastal sediment.</title>
        <authorList>
            <person name="Wang F.Q."/>
            <person name="Shen Q.Y."/>
            <person name="Chen G.J."/>
            <person name="Du Z.J."/>
        </authorList>
    </citation>
    <scope>NUCLEOTIDE SEQUENCE [LARGE SCALE GENOMIC DNA]</scope>
    <source>
        <strain evidence="6 7">SY21</strain>
    </source>
</reference>
<dbReference type="PANTHER" id="PTHR43133">
    <property type="entry name" value="RNA POLYMERASE ECF-TYPE SIGMA FACTO"/>
    <property type="match status" value="1"/>
</dbReference>
<keyword evidence="7" id="KW-1185">Reference proteome</keyword>
<evidence type="ECO:0000256" key="2">
    <source>
        <dbReference type="ARBA" id="ARBA00023015"/>
    </source>
</evidence>
<dbReference type="NCBIfam" id="TIGR02937">
    <property type="entry name" value="sigma70-ECF"/>
    <property type="match status" value="1"/>
</dbReference>
<dbReference type="InterPro" id="IPR013324">
    <property type="entry name" value="RNA_pol_sigma_r3/r4-like"/>
</dbReference>
<dbReference type="EMBL" id="QWET01000017">
    <property type="protein sequence ID" value="RIH63698.1"/>
    <property type="molecule type" value="Genomic_DNA"/>
</dbReference>
<comment type="caution">
    <text evidence="6">The sequence shown here is derived from an EMBL/GenBank/DDBJ whole genome shotgun (WGS) entry which is preliminary data.</text>
</comment>
<evidence type="ECO:0000256" key="1">
    <source>
        <dbReference type="ARBA" id="ARBA00010641"/>
    </source>
</evidence>
<evidence type="ECO:0000259" key="5">
    <source>
        <dbReference type="Pfam" id="PF08281"/>
    </source>
</evidence>
<keyword evidence="4" id="KW-0804">Transcription</keyword>
<dbReference type="SUPFAM" id="SSF88946">
    <property type="entry name" value="Sigma2 domain of RNA polymerase sigma factors"/>
    <property type="match status" value="1"/>
</dbReference>
<dbReference type="Pfam" id="PF08281">
    <property type="entry name" value="Sigma70_r4_2"/>
    <property type="match status" value="1"/>
</dbReference>
<evidence type="ECO:0000256" key="3">
    <source>
        <dbReference type="ARBA" id="ARBA00023082"/>
    </source>
</evidence>
<gene>
    <name evidence="6" type="ORF">D1164_18255</name>
</gene>
<dbReference type="GO" id="GO:0006352">
    <property type="term" value="P:DNA-templated transcription initiation"/>
    <property type="evidence" value="ECO:0007669"/>
    <property type="project" value="InterPro"/>
</dbReference>
<dbReference type="PANTHER" id="PTHR43133:SF46">
    <property type="entry name" value="RNA POLYMERASE SIGMA-70 FACTOR ECF SUBFAMILY"/>
    <property type="match status" value="1"/>
</dbReference>
<organism evidence="6 7">
    <name type="scientific">Mariniphaga sediminis</name>
    <dbReference type="NCBI Taxonomy" id="1628158"/>
    <lineage>
        <taxon>Bacteria</taxon>
        <taxon>Pseudomonadati</taxon>
        <taxon>Bacteroidota</taxon>
        <taxon>Bacteroidia</taxon>
        <taxon>Marinilabiliales</taxon>
        <taxon>Prolixibacteraceae</taxon>
        <taxon>Mariniphaga</taxon>
    </lineage>
</organism>
<dbReference type="GO" id="GO:0003677">
    <property type="term" value="F:DNA binding"/>
    <property type="evidence" value="ECO:0007669"/>
    <property type="project" value="InterPro"/>
</dbReference>
<evidence type="ECO:0000313" key="7">
    <source>
        <dbReference type="Proteomes" id="UP000266441"/>
    </source>
</evidence>
<dbReference type="InterPro" id="IPR013249">
    <property type="entry name" value="RNA_pol_sigma70_r4_t2"/>
</dbReference>
<evidence type="ECO:0000256" key="4">
    <source>
        <dbReference type="ARBA" id="ARBA00023163"/>
    </source>
</evidence>
<dbReference type="Gene3D" id="1.10.1740.10">
    <property type="match status" value="1"/>
</dbReference>
<accession>A0A399CXK9</accession>
<dbReference type="GO" id="GO:0016987">
    <property type="term" value="F:sigma factor activity"/>
    <property type="evidence" value="ECO:0007669"/>
    <property type="project" value="UniProtKB-KW"/>
</dbReference>
<evidence type="ECO:0000313" key="6">
    <source>
        <dbReference type="EMBL" id="RIH63698.1"/>
    </source>
</evidence>
<keyword evidence="3" id="KW-0731">Sigma factor</keyword>
<dbReference type="InterPro" id="IPR013325">
    <property type="entry name" value="RNA_pol_sigma_r2"/>
</dbReference>
<name>A0A399CXK9_9BACT</name>
<feature type="domain" description="RNA polymerase sigma factor 70 region 4 type 2" evidence="5">
    <location>
        <begin position="129"/>
        <end position="178"/>
    </location>
</feature>
<keyword evidence="2" id="KW-0805">Transcription regulation</keyword>
<dbReference type="InterPro" id="IPR039425">
    <property type="entry name" value="RNA_pol_sigma-70-like"/>
</dbReference>
<proteinExistence type="inferred from homology"/>
<sequence>MNLTEKSNLLEPWNQFVLNGNHNALSKIYFHYYDQLFTYGLKHTSDKQIVEDSIQTLFLNFIRNRKGIGTVKNLSGYLMSAFRHQLFHNLSNQKKTILPGEIKEEKFVYFKNQEEEISDKEHLEEVHNAVKKSVDRLPSRQQEIIFLHFESGVPYEEIAKMLDITIDSCYKSVYRSVRTIREEVEKILGKGNNIILWFFSFFHGRKT</sequence>